<proteinExistence type="inferred from homology"/>
<accession>A0ABT4JYM7</accession>
<evidence type="ECO:0000256" key="3">
    <source>
        <dbReference type="ARBA" id="ARBA00022898"/>
    </source>
</evidence>
<evidence type="ECO:0000256" key="2">
    <source>
        <dbReference type="ARBA" id="ARBA00008639"/>
    </source>
</evidence>
<comment type="similarity">
    <text evidence="2">Belongs to the ACC deaminase/D-cysteine desulfhydrase family.</text>
</comment>
<dbReference type="PIRSF" id="PIRSF006278">
    <property type="entry name" value="ACCD_DCysDesulf"/>
    <property type="match status" value="1"/>
</dbReference>
<keyword evidence="5" id="KW-1185">Reference proteome</keyword>
<comment type="caution">
    <text evidence="4">The sequence shown here is derived from an EMBL/GenBank/DDBJ whole genome shotgun (WGS) entry which is preliminary data.</text>
</comment>
<dbReference type="SUPFAM" id="SSF53686">
    <property type="entry name" value="Tryptophan synthase beta subunit-like PLP-dependent enzymes"/>
    <property type="match status" value="1"/>
</dbReference>
<evidence type="ECO:0000256" key="1">
    <source>
        <dbReference type="ARBA" id="ARBA00001933"/>
    </source>
</evidence>
<dbReference type="Proteomes" id="UP001149719">
    <property type="component" value="Unassembled WGS sequence"/>
</dbReference>
<evidence type="ECO:0000313" key="4">
    <source>
        <dbReference type="EMBL" id="MCZ2723502.1"/>
    </source>
</evidence>
<comment type="cofactor">
    <cofactor evidence="1">
        <name>pyridoxal 5'-phosphate</name>
        <dbReference type="ChEBI" id="CHEBI:597326"/>
    </cofactor>
</comment>
<dbReference type="PANTHER" id="PTHR43780">
    <property type="entry name" value="1-AMINOCYCLOPROPANE-1-CARBOXYLATE DEAMINASE-RELATED"/>
    <property type="match status" value="1"/>
</dbReference>
<evidence type="ECO:0000313" key="5">
    <source>
        <dbReference type="Proteomes" id="UP001149719"/>
    </source>
</evidence>
<dbReference type="InterPro" id="IPR027278">
    <property type="entry name" value="ACCD_DCysDesulf"/>
</dbReference>
<dbReference type="InterPro" id="IPR036052">
    <property type="entry name" value="TrpB-like_PALP_sf"/>
</dbReference>
<name>A0ABT4JYM7_9GAMM</name>
<sequence length="301" mass="33172">MFQKIVLPELLSERGYQLTVYRGDLEHQGAPGNKWHKLKYNLAEAKAKGAKAIASFGGPFSNHVHALGNICAAKKMQAVAVIRGELQPNLTPTLVDFVNQGGMLWPSSRYDYRQGMASSVKAEIDHYIEGCYWIPEGGANALGAQGCFDWSCTIYNAGGAEFSHWVMSAGTGTTCAGFLANDLIEKLTVIPAIKGGKGLREDILFHAHNVNADLSIDKNDSRLLIDDRYHFGGYARMTVELKDFLTVFSILNPDVEFDPVYTAKVLFGVINEMTLGRWPLEKTLLIHTGGLQGRRGYPFLN</sequence>
<reference evidence="4" key="1">
    <citation type="submission" date="2022-12" db="EMBL/GenBank/DDBJ databases">
        <title>Marinomonas 15G1-11 sp. nov, isolated from marine algae.</title>
        <authorList>
            <person name="Butt M."/>
            <person name="Choi D.G."/>
            <person name="Kim J.M."/>
            <person name="Lee J.K."/>
            <person name="Baek J.H."/>
            <person name="Jeon C.O."/>
        </authorList>
    </citation>
    <scope>NUCLEOTIDE SEQUENCE</scope>
    <source>
        <strain evidence="4">15G1-11</strain>
    </source>
</reference>
<protein>
    <submittedName>
        <fullName evidence="4">Cysteine desulfhydrase</fullName>
    </submittedName>
</protein>
<gene>
    <name evidence="4" type="ORF">O1D97_18255</name>
</gene>
<keyword evidence="3" id="KW-0663">Pyridoxal phosphate</keyword>
<dbReference type="Gene3D" id="3.40.50.1100">
    <property type="match status" value="2"/>
</dbReference>
<dbReference type="RefSeq" id="WP_269127625.1">
    <property type="nucleotide sequence ID" value="NZ_JAPUBN010000021.1"/>
</dbReference>
<dbReference type="EMBL" id="JAPUBN010000021">
    <property type="protein sequence ID" value="MCZ2723502.1"/>
    <property type="molecule type" value="Genomic_DNA"/>
</dbReference>
<dbReference type="PANTHER" id="PTHR43780:SF2">
    <property type="entry name" value="1-AMINOCYCLOPROPANE-1-CARBOXYLATE DEAMINASE-RELATED"/>
    <property type="match status" value="1"/>
</dbReference>
<organism evidence="4 5">
    <name type="scientific">Marinomonas phaeophyticola</name>
    <dbReference type="NCBI Taxonomy" id="3004091"/>
    <lineage>
        <taxon>Bacteria</taxon>
        <taxon>Pseudomonadati</taxon>
        <taxon>Pseudomonadota</taxon>
        <taxon>Gammaproteobacteria</taxon>
        <taxon>Oceanospirillales</taxon>
        <taxon>Oceanospirillaceae</taxon>
        <taxon>Marinomonas</taxon>
    </lineage>
</organism>